<evidence type="ECO:0000313" key="2">
    <source>
        <dbReference type="Proteomes" id="UP001186974"/>
    </source>
</evidence>
<sequence length="53" mass="5485">MRLSITLPLVLLQSLSAFSQTITIPAVDGSLPAAGPNGCAEGYYPGTDTVLYT</sequence>
<comment type="caution">
    <text evidence="1">The sequence shown here is derived from an EMBL/GenBank/DDBJ whole genome shotgun (WGS) entry which is preliminary data.</text>
</comment>
<feature type="non-terminal residue" evidence="1">
    <location>
        <position position="53"/>
    </location>
</feature>
<dbReference type="EMBL" id="JAWDJW010007535">
    <property type="protein sequence ID" value="KAK3061970.1"/>
    <property type="molecule type" value="Genomic_DNA"/>
</dbReference>
<keyword evidence="2" id="KW-1185">Reference proteome</keyword>
<gene>
    <name evidence="1" type="ORF">LTS18_005082</name>
</gene>
<organism evidence="1 2">
    <name type="scientific">Coniosporium uncinatum</name>
    <dbReference type="NCBI Taxonomy" id="93489"/>
    <lineage>
        <taxon>Eukaryota</taxon>
        <taxon>Fungi</taxon>
        <taxon>Dikarya</taxon>
        <taxon>Ascomycota</taxon>
        <taxon>Pezizomycotina</taxon>
        <taxon>Dothideomycetes</taxon>
        <taxon>Dothideomycetes incertae sedis</taxon>
        <taxon>Coniosporium</taxon>
    </lineage>
</organism>
<evidence type="ECO:0000313" key="1">
    <source>
        <dbReference type="EMBL" id="KAK3061970.1"/>
    </source>
</evidence>
<reference evidence="1" key="1">
    <citation type="submission" date="2024-09" db="EMBL/GenBank/DDBJ databases">
        <title>Black Yeasts Isolated from many extreme environments.</title>
        <authorList>
            <person name="Coleine C."/>
            <person name="Stajich J.E."/>
            <person name="Selbmann L."/>
        </authorList>
    </citation>
    <scope>NUCLEOTIDE SEQUENCE</scope>
    <source>
        <strain evidence="1">CCFEE 5737</strain>
    </source>
</reference>
<proteinExistence type="predicted"/>
<protein>
    <submittedName>
        <fullName evidence="1">Uncharacterized protein</fullName>
    </submittedName>
</protein>
<name>A0ACC3D515_9PEZI</name>
<dbReference type="Proteomes" id="UP001186974">
    <property type="component" value="Unassembled WGS sequence"/>
</dbReference>
<accession>A0ACC3D515</accession>